<organism evidence="3 4">
    <name type="scientific">Kibdelosporangium persicum</name>
    <dbReference type="NCBI Taxonomy" id="2698649"/>
    <lineage>
        <taxon>Bacteria</taxon>
        <taxon>Bacillati</taxon>
        <taxon>Actinomycetota</taxon>
        <taxon>Actinomycetes</taxon>
        <taxon>Pseudonocardiales</taxon>
        <taxon>Pseudonocardiaceae</taxon>
        <taxon>Kibdelosporangium</taxon>
    </lineage>
</organism>
<evidence type="ECO:0000256" key="2">
    <source>
        <dbReference type="SAM" id="Phobius"/>
    </source>
</evidence>
<gene>
    <name evidence="3" type="ORF">GC106_8580</name>
</gene>
<evidence type="ECO:0000256" key="1">
    <source>
        <dbReference type="SAM" id="MobiDB-lite"/>
    </source>
</evidence>
<evidence type="ECO:0000313" key="3">
    <source>
        <dbReference type="EMBL" id="NRN63657.1"/>
    </source>
</evidence>
<name>A0ABX2EXD6_9PSEU</name>
<keyword evidence="2" id="KW-0812">Transmembrane</keyword>
<evidence type="ECO:0000313" key="4">
    <source>
        <dbReference type="Proteomes" id="UP000763557"/>
    </source>
</evidence>
<protein>
    <submittedName>
        <fullName evidence="3">Proline-rich protein BstNI subfamily 1</fullName>
    </submittedName>
</protein>
<dbReference type="EMBL" id="JAAATY010000001">
    <property type="protein sequence ID" value="NRN63657.1"/>
    <property type="molecule type" value="Genomic_DNA"/>
</dbReference>
<comment type="caution">
    <text evidence="3">The sequence shown here is derived from an EMBL/GenBank/DDBJ whole genome shotgun (WGS) entry which is preliminary data.</text>
</comment>
<sequence>MLVVSDSYRPGQYHSPDQTTRIPRVPSHPVPPRRTPEPGQNKTREYVLKGLGLVLVAVVSGMLWWLIQQSNNSTETSPQPSDSASPQTKFRFVKHELVSEPVRDSNCARVSYEDVKKFFERKPCTGVTRELYTATVDGRKAYTSVAVVRMSNAADAQELEKLTRTDGTGNVNDLVKDGRVKVPGLRSLGGGAFASKVSGNDVIIVESDFEGGSKNQDEAKLEEISTDALAFGDKLKN</sequence>
<accession>A0ABX2EXD6</accession>
<keyword evidence="4" id="KW-1185">Reference proteome</keyword>
<feature type="transmembrane region" description="Helical" evidence="2">
    <location>
        <begin position="46"/>
        <end position="67"/>
    </location>
</feature>
<feature type="region of interest" description="Disordered" evidence="1">
    <location>
        <begin position="1"/>
        <end position="42"/>
    </location>
</feature>
<reference evidence="3 4" key="1">
    <citation type="submission" date="2020-01" db="EMBL/GenBank/DDBJ databases">
        <title>Kibdelosporangium persica a novel Actinomycetes from a hot desert in Iran.</title>
        <authorList>
            <person name="Safaei N."/>
            <person name="Zaburannyi N."/>
            <person name="Mueller R."/>
            <person name="Wink J."/>
        </authorList>
    </citation>
    <scope>NUCLEOTIDE SEQUENCE [LARGE SCALE GENOMIC DNA]</scope>
    <source>
        <strain evidence="3 4">4NS15</strain>
    </source>
</reference>
<keyword evidence="2" id="KW-1133">Transmembrane helix</keyword>
<proteinExistence type="predicted"/>
<dbReference type="Proteomes" id="UP000763557">
    <property type="component" value="Unassembled WGS sequence"/>
</dbReference>
<keyword evidence="2" id="KW-0472">Membrane</keyword>